<proteinExistence type="predicted"/>
<dbReference type="EMBL" id="UYJE01008240">
    <property type="protein sequence ID" value="VDI62325.1"/>
    <property type="molecule type" value="Genomic_DNA"/>
</dbReference>
<comment type="caution">
    <text evidence="2">The sequence shown here is derived from an EMBL/GenBank/DDBJ whole genome shotgun (WGS) entry which is preliminary data.</text>
</comment>
<keyword evidence="3" id="KW-1185">Reference proteome</keyword>
<dbReference type="AlphaFoldDB" id="A0A8B6GD15"/>
<organism evidence="2 3">
    <name type="scientific">Mytilus galloprovincialis</name>
    <name type="common">Mediterranean mussel</name>
    <dbReference type="NCBI Taxonomy" id="29158"/>
    <lineage>
        <taxon>Eukaryota</taxon>
        <taxon>Metazoa</taxon>
        <taxon>Spiralia</taxon>
        <taxon>Lophotrochozoa</taxon>
        <taxon>Mollusca</taxon>
        <taxon>Bivalvia</taxon>
        <taxon>Autobranchia</taxon>
        <taxon>Pteriomorphia</taxon>
        <taxon>Mytilida</taxon>
        <taxon>Mytiloidea</taxon>
        <taxon>Mytilidae</taxon>
        <taxon>Mytilinae</taxon>
        <taxon>Mytilus</taxon>
    </lineage>
</organism>
<evidence type="ECO:0000313" key="3">
    <source>
        <dbReference type="Proteomes" id="UP000596742"/>
    </source>
</evidence>
<feature type="region of interest" description="Disordered" evidence="1">
    <location>
        <begin position="121"/>
        <end position="142"/>
    </location>
</feature>
<evidence type="ECO:0000313" key="2">
    <source>
        <dbReference type="EMBL" id="VDI62325.1"/>
    </source>
</evidence>
<accession>A0A8B6GD15</accession>
<name>A0A8B6GD15_MYTGA</name>
<reference evidence="2" key="1">
    <citation type="submission" date="2018-11" db="EMBL/GenBank/DDBJ databases">
        <authorList>
            <person name="Alioto T."/>
            <person name="Alioto T."/>
        </authorList>
    </citation>
    <scope>NUCLEOTIDE SEQUENCE</scope>
</reference>
<evidence type="ECO:0000256" key="1">
    <source>
        <dbReference type="SAM" id="MobiDB-lite"/>
    </source>
</evidence>
<gene>
    <name evidence="2" type="ORF">MGAL_10B001369</name>
</gene>
<protein>
    <submittedName>
        <fullName evidence="2">Uncharacterized protein</fullName>
    </submittedName>
</protein>
<dbReference type="OrthoDB" id="6250588at2759"/>
<feature type="compositionally biased region" description="Basic residues" evidence="1">
    <location>
        <begin position="122"/>
        <end position="136"/>
    </location>
</feature>
<sequence length="157" mass="17641">MELANINMGDYLAISSNRQKEIADAKMKDPLLLQVIDKVARGWTEITNQQFQGQPIKISGIEQDEDLTATSSAITFPVSEEESQIANVPFRILSDIYRFTEKNYKDKCDVTNLANANMATNRGKKASKATQRRRGAANKTSIELQEYVEKGIPTQRN</sequence>
<dbReference type="Proteomes" id="UP000596742">
    <property type="component" value="Unassembled WGS sequence"/>
</dbReference>